<protein>
    <submittedName>
        <fullName evidence="1">Uncharacterized protein</fullName>
    </submittedName>
</protein>
<dbReference type="Proteomes" id="UP001054945">
    <property type="component" value="Unassembled WGS sequence"/>
</dbReference>
<sequence length="77" mass="8728">MVYVTMTYGTMAYRHCTMALDALGGSIKEDNLIVWNEMITANCIICRYSCKGGAIYKDNRYPLYGCRIRAFLSEIGL</sequence>
<proteinExistence type="predicted"/>
<evidence type="ECO:0000313" key="1">
    <source>
        <dbReference type="EMBL" id="GIY51410.1"/>
    </source>
</evidence>
<comment type="caution">
    <text evidence="1">The sequence shown here is derived from an EMBL/GenBank/DDBJ whole genome shotgun (WGS) entry which is preliminary data.</text>
</comment>
<dbReference type="AlphaFoldDB" id="A0AAV4U0X2"/>
<keyword evidence="2" id="KW-1185">Reference proteome</keyword>
<evidence type="ECO:0000313" key="2">
    <source>
        <dbReference type="Proteomes" id="UP001054945"/>
    </source>
</evidence>
<reference evidence="1 2" key="1">
    <citation type="submission" date="2021-06" db="EMBL/GenBank/DDBJ databases">
        <title>Caerostris extrusa draft genome.</title>
        <authorList>
            <person name="Kono N."/>
            <person name="Arakawa K."/>
        </authorList>
    </citation>
    <scope>NUCLEOTIDE SEQUENCE [LARGE SCALE GENOMIC DNA]</scope>
</reference>
<name>A0AAV4U0X2_CAEEX</name>
<accession>A0AAV4U0X2</accession>
<dbReference type="EMBL" id="BPLR01012102">
    <property type="protein sequence ID" value="GIY51410.1"/>
    <property type="molecule type" value="Genomic_DNA"/>
</dbReference>
<organism evidence="1 2">
    <name type="scientific">Caerostris extrusa</name>
    <name type="common">Bark spider</name>
    <name type="synonym">Caerostris bankana</name>
    <dbReference type="NCBI Taxonomy" id="172846"/>
    <lineage>
        <taxon>Eukaryota</taxon>
        <taxon>Metazoa</taxon>
        <taxon>Ecdysozoa</taxon>
        <taxon>Arthropoda</taxon>
        <taxon>Chelicerata</taxon>
        <taxon>Arachnida</taxon>
        <taxon>Araneae</taxon>
        <taxon>Araneomorphae</taxon>
        <taxon>Entelegynae</taxon>
        <taxon>Araneoidea</taxon>
        <taxon>Araneidae</taxon>
        <taxon>Caerostris</taxon>
    </lineage>
</organism>
<gene>
    <name evidence="1" type="ORF">CEXT_208321</name>
</gene>